<organism evidence="1">
    <name type="scientific">uncultured Pleomorphomonas sp</name>
    <dbReference type="NCBI Taxonomy" id="442121"/>
    <lineage>
        <taxon>Bacteria</taxon>
        <taxon>Pseudomonadati</taxon>
        <taxon>Pseudomonadota</taxon>
        <taxon>Alphaproteobacteria</taxon>
        <taxon>Hyphomicrobiales</taxon>
        <taxon>Pleomorphomonadaceae</taxon>
        <taxon>Pleomorphomonas</taxon>
        <taxon>environmental samples</taxon>
    </lineage>
</organism>
<gene>
    <name evidence="1" type="ORF">KL86PLE_110069</name>
</gene>
<dbReference type="EMBL" id="FMJD01000003">
    <property type="protein sequence ID" value="SCM73442.1"/>
    <property type="molecule type" value="Genomic_DNA"/>
</dbReference>
<proteinExistence type="predicted"/>
<name>A0A212L794_9HYPH</name>
<sequence length="73" mass="7984">MVARERLLKNGKHVALPFVDVALGTRVPGDADVDIKFMVRREGVPTGHPDGAVSFDVQDRNPFRDRPALAAAF</sequence>
<protein>
    <submittedName>
        <fullName evidence="1">Uncharacterized protein</fullName>
    </submittedName>
</protein>
<evidence type="ECO:0000313" key="1">
    <source>
        <dbReference type="EMBL" id="SCM73442.1"/>
    </source>
</evidence>
<reference evidence="1" key="1">
    <citation type="submission" date="2016-08" db="EMBL/GenBank/DDBJ databases">
        <authorList>
            <person name="Seilhamer J.J."/>
        </authorList>
    </citation>
    <scope>NUCLEOTIDE SEQUENCE</scope>
    <source>
        <strain evidence="1">86</strain>
    </source>
</reference>
<accession>A0A212L794</accession>
<dbReference type="AlphaFoldDB" id="A0A212L794"/>